<sequence length="947" mass="104103">MDDSSISNSLKSPMLSPKSLEANKWWIIIINKLIDVEEAKNQILFSLPMIVVTSCFYFINLVSVMFAGHLGQLELAASNLANSWAMVSGLAFMIGLSGALETLCGQGYGAKKYRMLGIHLQTSCIISFLFSIVIAIIWWNSDTILILLHQDPDIAKKAGEFLKLLIPGLLAYGFLQNILRFLQAQSIVLPLVVCSVGCLVIHIGIAYGLVHWTSLGFNGAPLAVSISIWISVITLGVYVLFSERFSNIWRDGFSFEPFHYVLVNLKLALPSAAMVCLEYWAFELLVLLAGLMPNSETTTSLIAMSVNTEAIAYTISYGLSAAASTRVANELGGGNIDKAKHAMIVTLKLSVLLALIVDLVLFFGHDVWAGLFSDNTEIINKFATMTPLLLISFLLDFFQGILSGVARGCGWQHLAMCVNLATFYFIGMPIAGLLAFKFNLHAQEFIGNNGDQLRRKPKNMAMDSSSSNSLKSPMLPSTSLETNKWWIIIINKVIDVEEAKNQILFSLPMIVVTSCFYFINLVSVMFAGHLGKFELAASNLGNSWAEVTGLSLMVGISGGLETLCGQGYGAKMYKMLGIHLQISCIISFIFSMIIAISWWYSDKILILLHQDPDIAKEAGVFLKFLIPGLFAYGFLQNFLVFLQSQSIVMPLVVCSMASLVLHIGITYCLAYWTSLGFKGAPLAASISIWISVIMLVVYVFCSKKKFSQIWREGLSSVSFHHIFTNLKLSLPSAAMICLEYWDHEFFVLSAGLMPNSETTTSLIAMSVNTEAVAFMVSYGLSAAASTRVANELGSGNIDKAKHAMVVTLKLCVLLALVVDLALFFGHSAWAGFFSDSTEIIKEFATMMPLLLISFVLDFFQGILSGVARGCGWQYLVMFINLATFYFIGMPISWLLAFKFNLHAQGLWMGSICGLACQALGLLLLTLLTKWEKMEDSTKSNTENELLA</sequence>
<feature type="transmembrane region" description="Helical" evidence="6">
    <location>
        <begin position="158"/>
        <end position="175"/>
    </location>
</feature>
<dbReference type="Pfam" id="PF01554">
    <property type="entry name" value="MatE"/>
    <property type="match status" value="4"/>
</dbReference>
<dbReference type="OrthoDB" id="2126698at2759"/>
<feature type="transmembrane region" description="Helical" evidence="6">
    <location>
        <begin position="382"/>
        <end position="402"/>
    </location>
</feature>
<name>A0A9J5WVN0_SOLCO</name>
<feature type="transmembrane region" description="Helical" evidence="6">
    <location>
        <begin position="342"/>
        <end position="362"/>
    </location>
</feature>
<evidence type="ECO:0000256" key="2">
    <source>
        <dbReference type="ARBA" id="ARBA00010199"/>
    </source>
</evidence>
<feature type="transmembrane region" description="Helical" evidence="6">
    <location>
        <begin position="805"/>
        <end position="826"/>
    </location>
</feature>
<dbReference type="EMBL" id="JACXVP010000010">
    <property type="protein sequence ID" value="KAG5579006.1"/>
    <property type="molecule type" value="Genomic_DNA"/>
</dbReference>
<feature type="transmembrane region" description="Helical" evidence="6">
    <location>
        <begin position="116"/>
        <end position="138"/>
    </location>
</feature>
<dbReference type="AlphaFoldDB" id="A0A9J5WVN0"/>
<evidence type="ECO:0000256" key="6">
    <source>
        <dbReference type="RuleBase" id="RU004914"/>
    </source>
</evidence>
<evidence type="ECO:0000256" key="7">
    <source>
        <dbReference type="SAM" id="MobiDB-lite"/>
    </source>
</evidence>
<dbReference type="GO" id="GO:0015297">
    <property type="term" value="F:antiporter activity"/>
    <property type="evidence" value="ECO:0007669"/>
    <property type="project" value="InterPro"/>
</dbReference>
<organism evidence="8 9">
    <name type="scientific">Solanum commersonii</name>
    <name type="common">Commerson's wild potato</name>
    <name type="synonym">Commerson's nightshade</name>
    <dbReference type="NCBI Taxonomy" id="4109"/>
    <lineage>
        <taxon>Eukaryota</taxon>
        <taxon>Viridiplantae</taxon>
        <taxon>Streptophyta</taxon>
        <taxon>Embryophyta</taxon>
        <taxon>Tracheophyta</taxon>
        <taxon>Spermatophyta</taxon>
        <taxon>Magnoliopsida</taxon>
        <taxon>eudicotyledons</taxon>
        <taxon>Gunneridae</taxon>
        <taxon>Pentapetalae</taxon>
        <taxon>asterids</taxon>
        <taxon>lamiids</taxon>
        <taxon>Solanales</taxon>
        <taxon>Solanaceae</taxon>
        <taxon>Solanoideae</taxon>
        <taxon>Solaneae</taxon>
        <taxon>Solanum</taxon>
    </lineage>
</organism>
<feature type="transmembrane region" description="Helical" evidence="6">
    <location>
        <begin position="907"/>
        <end position="928"/>
    </location>
</feature>
<feature type="transmembrane region" description="Helical" evidence="6">
    <location>
        <begin position="874"/>
        <end position="895"/>
    </location>
</feature>
<dbReference type="Proteomes" id="UP000824120">
    <property type="component" value="Chromosome 10"/>
</dbReference>
<dbReference type="CDD" id="cd13132">
    <property type="entry name" value="MATE_eukaryotic"/>
    <property type="match status" value="2"/>
</dbReference>
<evidence type="ECO:0000256" key="5">
    <source>
        <dbReference type="ARBA" id="ARBA00023136"/>
    </source>
</evidence>
<evidence type="ECO:0000256" key="3">
    <source>
        <dbReference type="ARBA" id="ARBA00022692"/>
    </source>
</evidence>
<feature type="transmembrane region" description="Helical" evidence="6">
    <location>
        <begin position="414"/>
        <end position="436"/>
    </location>
</feature>
<feature type="transmembrane region" description="Helical" evidence="6">
    <location>
        <begin position="503"/>
        <end position="527"/>
    </location>
</feature>
<evidence type="ECO:0000256" key="4">
    <source>
        <dbReference type="ARBA" id="ARBA00022989"/>
    </source>
</evidence>
<comment type="subcellular location">
    <subcellularLocation>
        <location evidence="1">Membrane</location>
        <topology evidence="1">Multi-pass membrane protein</topology>
    </subcellularLocation>
</comment>
<feature type="transmembrane region" description="Helical" evidence="6">
    <location>
        <begin position="222"/>
        <end position="241"/>
    </location>
</feature>
<evidence type="ECO:0000313" key="8">
    <source>
        <dbReference type="EMBL" id="KAG5579006.1"/>
    </source>
</evidence>
<dbReference type="NCBIfam" id="TIGR00797">
    <property type="entry name" value="matE"/>
    <property type="match status" value="2"/>
</dbReference>
<dbReference type="InterPro" id="IPR002528">
    <property type="entry name" value="MATE_fam"/>
</dbReference>
<dbReference type="GO" id="GO:0016020">
    <property type="term" value="C:membrane"/>
    <property type="evidence" value="ECO:0007669"/>
    <property type="project" value="UniProtKB-SubCell"/>
</dbReference>
<dbReference type="GO" id="GO:0042910">
    <property type="term" value="F:xenobiotic transmembrane transporter activity"/>
    <property type="evidence" value="ECO:0007669"/>
    <property type="project" value="InterPro"/>
</dbReference>
<feature type="compositionally biased region" description="Low complexity" evidence="7">
    <location>
        <begin position="459"/>
        <end position="476"/>
    </location>
</feature>
<feature type="transmembrane region" description="Helical" evidence="6">
    <location>
        <begin position="846"/>
        <end position="867"/>
    </location>
</feature>
<feature type="transmembrane region" description="Helical" evidence="6">
    <location>
        <begin position="50"/>
        <end position="71"/>
    </location>
</feature>
<gene>
    <name evidence="8" type="ORF">H5410_049633</name>
</gene>
<feature type="transmembrane region" description="Helical" evidence="6">
    <location>
        <begin position="679"/>
        <end position="701"/>
    </location>
</feature>
<feature type="transmembrane region" description="Helical" evidence="6">
    <location>
        <begin position="580"/>
        <end position="600"/>
    </location>
</feature>
<evidence type="ECO:0000313" key="9">
    <source>
        <dbReference type="Proteomes" id="UP000824120"/>
    </source>
</evidence>
<dbReference type="PANTHER" id="PTHR11206">
    <property type="entry name" value="MULTIDRUG RESISTANCE PROTEIN"/>
    <property type="match status" value="1"/>
</dbReference>
<keyword evidence="3 6" id="KW-0812">Transmembrane</keyword>
<feature type="region of interest" description="Disordered" evidence="7">
    <location>
        <begin position="451"/>
        <end position="476"/>
    </location>
</feature>
<accession>A0A9J5WVN0</accession>
<feature type="transmembrane region" description="Helical" evidence="6">
    <location>
        <begin position="83"/>
        <end position="104"/>
    </location>
</feature>
<comment type="caution">
    <text evidence="8">The sequence shown here is derived from an EMBL/GenBank/DDBJ whole genome shotgun (WGS) entry which is preliminary data.</text>
</comment>
<dbReference type="GO" id="GO:1990961">
    <property type="term" value="P:xenobiotic detoxification by transmembrane export across the plasma membrane"/>
    <property type="evidence" value="ECO:0007669"/>
    <property type="project" value="InterPro"/>
</dbReference>
<keyword evidence="5 6" id="KW-0472">Membrane</keyword>
<feature type="transmembrane region" description="Helical" evidence="6">
    <location>
        <begin position="647"/>
        <end position="673"/>
    </location>
</feature>
<feature type="transmembrane region" description="Helical" evidence="6">
    <location>
        <begin position="302"/>
        <end position="322"/>
    </location>
</feature>
<reference evidence="8 9" key="1">
    <citation type="submission" date="2020-09" db="EMBL/GenBank/DDBJ databases">
        <title>De no assembly of potato wild relative species, Solanum commersonii.</title>
        <authorList>
            <person name="Cho K."/>
        </authorList>
    </citation>
    <scope>NUCLEOTIDE SEQUENCE [LARGE SCALE GENOMIC DNA]</scope>
    <source>
        <strain evidence="8">LZ3.2</strain>
        <tissue evidence="8">Leaf</tissue>
    </source>
</reference>
<feature type="transmembrane region" description="Helical" evidence="6">
    <location>
        <begin position="620"/>
        <end position="640"/>
    </location>
</feature>
<feature type="transmembrane region" description="Helical" evidence="6">
    <location>
        <begin position="261"/>
        <end position="282"/>
    </location>
</feature>
<comment type="similarity">
    <text evidence="2 6">Belongs to the multi antimicrobial extrusion (MATE) (TC 2.A.66.1) family.</text>
</comment>
<keyword evidence="9" id="KW-1185">Reference proteome</keyword>
<evidence type="ECO:0000256" key="1">
    <source>
        <dbReference type="ARBA" id="ARBA00004141"/>
    </source>
</evidence>
<keyword evidence="4 6" id="KW-1133">Transmembrane helix</keyword>
<feature type="transmembrane region" description="Helical" evidence="6">
    <location>
        <begin position="187"/>
        <end position="210"/>
    </location>
</feature>
<proteinExistence type="inferred from homology"/>
<protein>
    <recommendedName>
        <fullName evidence="6">Protein DETOXIFICATION</fullName>
    </recommendedName>
    <alternativeName>
        <fullName evidence="6">Multidrug and toxic compound extrusion protein</fullName>
    </alternativeName>
</protein>
<dbReference type="InterPro" id="IPR045069">
    <property type="entry name" value="MATE_euk"/>
</dbReference>